<accession>A0ABU0GNL9</accession>
<sequence length="282" mass="29341">MEANDTPSPTALLAAAARAAHALVDAPPLLLEDPAARALCTTGDASPLDFQLAQPGVPVLAAARVSACARARHADDVLVARRARQVVVLGAGLDTTTHRRPAPGRRFWLVDLPDVLTWRARLLARAGLPEAGVPVPADLGGAGWFDALVDAGLDPHVPVVAVWLGVGMYLEPDACRALLASVAALPAGSTLVLDHVLPADERDAAGAAYAAAVAAFAGRHGEPWRTAASAATVRDWLTDTGWAVADERDEADAVPPGFWDAQPHLRPMRLVRLVTATLTAPA</sequence>
<dbReference type="EMBL" id="JAUSVM010000001">
    <property type="protein sequence ID" value="MDQ0426959.1"/>
    <property type="molecule type" value="Genomic_DNA"/>
</dbReference>
<dbReference type="InterPro" id="IPR007213">
    <property type="entry name" value="Ppm1/Ppm2/Tcmp"/>
</dbReference>
<keyword evidence="4" id="KW-0808">Transferase</keyword>
<protein>
    <recommendedName>
        <fullName evidence="6">S-adenosyl-L-methionine-dependent methyltransferase</fullName>
        <ecNumber evidence="6">2.1.1.-</ecNumber>
    </recommendedName>
</protein>
<evidence type="ECO:0000256" key="1">
    <source>
        <dbReference type="ARBA" id="ARBA00003907"/>
    </source>
</evidence>
<dbReference type="InterPro" id="IPR011610">
    <property type="entry name" value="SAM_mthyl_Trfase_ML2640-like"/>
</dbReference>
<dbReference type="NCBIfam" id="TIGR00027">
    <property type="entry name" value="mthyl_TIGR00027"/>
    <property type="match status" value="1"/>
</dbReference>
<proteinExistence type="inferred from homology"/>
<keyword evidence="3 6" id="KW-0489">Methyltransferase</keyword>
<dbReference type="RefSeq" id="WP_082739844.1">
    <property type="nucleotide sequence ID" value="NZ_JAUSVM010000001.1"/>
</dbReference>
<dbReference type="EC" id="2.1.1.-" evidence="6"/>
<evidence type="ECO:0000256" key="6">
    <source>
        <dbReference type="RuleBase" id="RU362030"/>
    </source>
</evidence>
<evidence type="ECO:0000256" key="3">
    <source>
        <dbReference type="ARBA" id="ARBA00022603"/>
    </source>
</evidence>
<name>A0ABU0GNL9_9CELL</name>
<comment type="function">
    <text evidence="1 6">Exhibits S-adenosyl-L-methionine-dependent methyltransferase activity.</text>
</comment>
<dbReference type="GO" id="GO:0008168">
    <property type="term" value="F:methyltransferase activity"/>
    <property type="evidence" value="ECO:0007669"/>
    <property type="project" value="UniProtKB-KW"/>
</dbReference>
<keyword evidence="8" id="KW-1185">Reference proteome</keyword>
<evidence type="ECO:0000313" key="8">
    <source>
        <dbReference type="Proteomes" id="UP001240250"/>
    </source>
</evidence>
<keyword evidence="5 6" id="KW-0949">S-adenosyl-L-methionine</keyword>
<dbReference type="GO" id="GO:0032259">
    <property type="term" value="P:methylation"/>
    <property type="evidence" value="ECO:0007669"/>
    <property type="project" value="UniProtKB-KW"/>
</dbReference>
<comment type="caution">
    <text evidence="7">The sequence shown here is derived from an EMBL/GenBank/DDBJ whole genome shotgun (WGS) entry which is preliminary data.</text>
</comment>
<reference evidence="7 8" key="1">
    <citation type="submission" date="2023-07" db="EMBL/GenBank/DDBJ databases">
        <title>Sequencing the genomes of 1000 actinobacteria strains.</title>
        <authorList>
            <person name="Klenk H.-P."/>
        </authorList>
    </citation>
    <scope>NUCLEOTIDE SEQUENCE [LARGE SCALE GENOMIC DNA]</scope>
    <source>
        <strain evidence="7 8">DSM 14785</strain>
    </source>
</reference>
<dbReference type="Gene3D" id="3.40.50.150">
    <property type="entry name" value="Vaccinia Virus protein VP39"/>
    <property type="match status" value="1"/>
</dbReference>
<dbReference type="InterPro" id="IPR029063">
    <property type="entry name" value="SAM-dependent_MTases_sf"/>
</dbReference>
<evidence type="ECO:0000313" key="7">
    <source>
        <dbReference type="EMBL" id="MDQ0426959.1"/>
    </source>
</evidence>
<evidence type="ECO:0000256" key="4">
    <source>
        <dbReference type="ARBA" id="ARBA00022679"/>
    </source>
</evidence>
<gene>
    <name evidence="7" type="ORF">JO380_003340</name>
</gene>
<comment type="similarity">
    <text evidence="2 6">Belongs to the UPF0677 family.</text>
</comment>
<dbReference type="Pfam" id="PF04072">
    <property type="entry name" value="LCM"/>
    <property type="match status" value="1"/>
</dbReference>
<dbReference type="PANTHER" id="PTHR43619:SF2">
    <property type="entry name" value="S-ADENOSYL-L-METHIONINE-DEPENDENT METHYLTRANSFERASES SUPERFAMILY PROTEIN"/>
    <property type="match status" value="1"/>
</dbReference>
<dbReference type="PANTHER" id="PTHR43619">
    <property type="entry name" value="S-ADENOSYL-L-METHIONINE-DEPENDENT METHYLTRANSFERASE YKTD-RELATED"/>
    <property type="match status" value="1"/>
</dbReference>
<evidence type="ECO:0000256" key="5">
    <source>
        <dbReference type="ARBA" id="ARBA00022691"/>
    </source>
</evidence>
<dbReference type="SUPFAM" id="SSF53335">
    <property type="entry name" value="S-adenosyl-L-methionine-dependent methyltransferases"/>
    <property type="match status" value="1"/>
</dbReference>
<dbReference type="Proteomes" id="UP001240250">
    <property type="component" value="Unassembled WGS sequence"/>
</dbReference>
<organism evidence="7 8">
    <name type="scientific">Cellulomonas iranensis</name>
    <dbReference type="NCBI Taxonomy" id="76862"/>
    <lineage>
        <taxon>Bacteria</taxon>
        <taxon>Bacillati</taxon>
        <taxon>Actinomycetota</taxon>
        <taxon>Actinomycetes</taxon>
        <taxon>Micrococcales</taxon>
        <taxon>Cellulomonadaceae</taxon>
        <taxon>Cellulomonas</taxon>
    </lineage>
</organism>
<evidence type="ECO:0000256" key="2">
    <source>
        <dbReference type="ARBA" id="ARBA00008138"/>
    </source>
</evidence>